<evidence type="ECO:0000256" key="8">
    <source>
        <dbReference type="ARBA" id="ARBA00022989"/>
    </source>
</evidence>
<keyword evidence="13" id="KW-1185">Reference proteome</keyword>
<evidence type="ECO:0000256" key="9">
    <source>
        <dbReference type="ARBA" id="ARBA00023136"/>
    </source>
</evidence>
<dbReference type="InterPro" id="IPR023214">
    <property type="entry name" value="HAD_sf"/>
</dbReference>
<name>A0ABT6Y3J8_9BACT</name>
<dbReference type="InterPro" id="IPR023299">
    <property type="entry name" value="ATPase_P-typ_cyto_dom_N"/>
</dbReference>
<dbReference type="SUPFAM" id="SSF56784">
    <property type="entry name" value="HAD-like"/>
    <property type="match status" value="1"/>
</dbReference>
<dbReference type="InterPro" id="IPR059000">
    <property type="entry name" value="ATPase_P-type_domA"/>
</dbReference>
<feature type="transmembrane region" description="Helical" evidence="10">
    <location>
        <begin position="683"/>
        <end position="702"/>
    </location>
</feature>
<feature type="transmembrane region" description="Helical" evidence="10">
    <location>
        <begin position="708"/>
        <end position="730"/>
    </location>
</feature>
<evidence type="ECO:0000313" key="12">
    <source>
        <dbReference type="EMBL" id="MDI9858138.1"/>
    </source>
</evidence>
<dbReference type="SFLD" id="SFLDF00027">
    <property type="entry name" value="p-type_atpase"/>
    <property type="match status" value="1"/>
</dbReference>
<evidence type="ECO:0000256" key="4">
    <source>
        <dbReference type="ARBA" id="ARBA00022723"/>
    </source>
</evidence>
<proteinExistence type="inferred from homology"/>
<dbReference type="PANTHER" id="PTHR43520">
    <property type="entry name" value="ATP7, ISOFORM B"/>
    <property type="match status" value="1"/>
</dbReference>
<dbReference type="Gene3D" id="2.70.150.10">
    <property type="entry name" value="Calcium-transporting ATPase, cytoplasmic transduction domain A"/>
    <property type="match status" value="1"/>
</dbReference>
<dbReference type="InterPro" id="IPR017969">
    <property type="entry name" value="Heavy-metal-associated_CS"/>
</dbReference>
<keyword evidence="9 10" id="KW-0472">Membrane</keyword>
<dbReference type="InterPro" id="IPR036412">
    <property type="entry name" value="HAD-like_sf"/>
</dbReference>
<protein>
    <submittedName>
        <fullName evidence="12">Heavy metal translocating P-type ATPase</fullName>
    </submittedName>
</protein>
<evidence type="ECO:0000256" key="3">
    <source>
        <dbReference type="ARBA" id="ARBA00022692"/>
    </source>
</evidence>
<comment type="subcellular location">
    <subcellularLocation>
        <location evidence="10">Cell membrane</location>
    </subcellularLocation>
    <subcellularLocation>
        <location evidence="1">Endomembrane system</location>
        <topology evidence="1">Multi-pass membrane protein</topology>
    </subcellularLocation>
</comment>
<keyword evidence="4 10" id="KW-0479">Metal-binding</keyword>
<dbReference type="SUPFAM" id="SSF81665">
    <property type="entry name" value="Calcium ATPase, transmembrane domain M"/>
    <property type="match status" value="1"/>
</dbReference>
<dbReference type="PROSITE" id="PS00154">
    <property type="entry name" value="ATPASE_E1_E2"/>
    <property type="match status" value="1"/>
</dbReference>
<keyword evidence="6 10" id="KW-0067">ATP-binding</keyword>
<evidence type="ECO:0000256" key="10">
    <source>
        <dbReference type="RuleBase" id="RU362081"/>
    </source>
</evidence>
<dbReference type="SFLD" id="SFLDS00003">
    <property type="entry name" value="Haloacid_Dehalogenase"/>
    <property type="match status" value="1"/>
</dbReference>
<dbReference type="NCBIfam" id="TIGR01525">
    <property type="entry name" value="ATPase-IB_hvy"/>
    <property type="match status" value="1"/>
</dbReference>
<dbReference type="InterPro" id="IPR036163">
    <property type="entry name" value="HMA_dom_sf"/>
</dbReference>
<feature type="transmembrane region" description="Helical" evidence="10">
    <location>
        <begin position="100"/>
        <end position="120"/>
    </location>
</feature>
<dbReference type="CDD" id="cd02094">
    <property type="entry name" value="P-type_ATPase_Cu-like"/>
    <property type="match status" value="1"/>
</dbReference>
<evidence type="ECO:0000256" key="7">
    <source>
        <dbReference type="ARBA" id="ARBA00022967"/>
    </source>
</evidence>
<organism evidence="12 13">
    <name type="scientific">Flectobacillus roseus</name>
    <dbReference type="NCBI Taxonomy" id="502259"/>
    <lineage>
        <taxon>Bacteria</taxon>
        <taxon>Pseudomonadati</taxon>
        <taxon>Bacteroidota</taxon>
        <taxon>Cytophagia</taxon>
        <taxon>Cytophagales</taxon>
        <taxon>Flectobacillaceae</taxon>
        <taxon>Flectobacillus</taxon>
    </lineage>
</organism>
<dbReference type="InterPro" id="IPR023298">
    <property type="entry name" value="ATPase_P-typ_TM_dom_sf"/>
</dbReference>
<keyword evidence="10" id="KW-1003">Cell membrane</keyword>
<comment type="caution">
    <text evidence="12">The sequence shown here is derived from an EMBL/GenBank/DDBJ whole genome shotgun (WGS) entry which is preliminary data.</text>
</comment>
<dbReference type="Pfam" id="PF00702">
    <property type="entry name" value="Hydrolase"/>
    <property type="match status" value="1"/>
</dbReference>
<evidence type="ECO:0000259" key="11">
    <source>
        <dbReference type="PROSITE" id="PS50846"/>
    </source>
</evidence>
<dbReference type="Gene3D" id="3.40.50.1000">
    <property type="entry name" value="HAD superfamily/HAD-like"/>
    <property type="match status" value="1"/>
</dbReference>
<dbReference type="Proteomes" id="UP001236507">
    <property type="component" value="Unassembled WGS sequence"/>
</dbReference>
<keyword evidence="3 10" id="KW-0812">Transmembrane</keyword>
<sequence>MGNLEEHTIIHIQVPVTGMTCAACALSVEKVLNKQEGVENCAVNFANETVQLTIDSDKTSVEKLQSKVQSVGYDLILPSDDTRTQVEAYKTQKHDSLKRSAIGSAILGIPVSILGMFFMNEQWVPWVSWILSTPVVFYFGKNFFFNAWKQALHGSANMDTLVAVSTGVAYFFSVFTTLFPEFWHHRGLHAHIYFEASAIVIVFVLIGKLLEENAKSNTSSAIKKLIGFQPKTVWLIVNGEEQQVPIDEVRVGDRVVVKPGERIAVDGKVLFGHSFVDESMISGEPIPVEKSKGTKVFSGTINQQGTLKFLAEKVGSETLLSQIIKRVQEAQGSKAPIQKLVDKIASVFVPVVLGIAVVTFFSWMVLGGTNAFSYALITSVSVLVIACPCALGLATPTAIMVGIGKAAEEGMLIKDAESLELAHRLDTIVLDKTGTLTEGKPSIKDSFGLEDSHIIDLFLSIEQASSHPLAQAIIPFLKGKNGKNQTLTHFENVVGKGVKAVLEETTYLLGSVKWMRELGVYQEGQIYHHWQNVGYTTVFLANEKEILAGIALEDTIKADAKKAISALQESGIEIVMLTGDNHKTAQKVAFELGITQFKAEVLPSDKSKIVREFQQKGNVVGMVGDGINDSEALAQADVSIAMSKGSDVAMDVAKITLISDQLTKISEVINLSKRTQSIIKQNLFRAFIYNIIGIPIAAGVLFPINGFLMNPMLAGAAMAFSSVSVVTNSLRLKK</sequence>
<dbReference type="InterPro" id="IPR006121">
    <property type="entry name" value="HMA_dom"/>
</dbReference>
<dbReference type="Gene3D" id="3.30.70.100">
    <property type="match status" value="1"/>
</dbReference>
<dbReference type="SFLD" id="SFLDG00002">
    <property type="entry name" value="C1.7:_P-type_atpase_like"/>
    <property type="match status" value="1"/>
</dbReference>
<dbReference type="InterPro" id="IPR027256">
    <property type="entry name" value="P-typ_ATPase_IB"/>
</dbReference>
<feature type="transmembrane region" description="Helical" evidence="10">
    <location>
        <begin position="126"/>
        <end position="148"/>
    </location>
</feature>
<comment type="similarity">
    <text evidence="2 10">Belongs to the cation transport ATPase (P-type) (TC 3.A.3) family. Type IB subfamily.</text>
</comment>
<evidence type="ECO:0000256" key="5">
    <source>
        <dbReference type="ARBA" id="ARBA00022741"/>
    </source>
</evidence>
<accession>A0ABT6Y3J8</accession>
<dbReference type="InterPro" id="IPR008250">
    <property type="entry name" value="ATPase_P-typ_transduc_dom_A_sf"/>
</dbReference>
<keyword evidence="8 10" id="KW-1133">Transmembrane helix</keyword>
<dbReference type="NCBIfam" id="TIGR01494">
    <property type="entry name" value="ATPase_P-type"/>
    <property type="match status" value="1"/>
</dbReference>
<dbReference type="PANTHER" id="PTHR43520:SF8">
    <property type="entry name" value="P-TYPE CU(+) TRANSPORTER"/>
    <property type="match status" value="1"/>
</dbReference>
<dbReference type="Gene3D" id="3.40.1110.10">
    <property type="entry name" value="Calcium-transporting ATPase, cytoplasmic domain N"/>
    <property type="match status" value="1"/>
</dbReference>
<feature type="transmembrane region" description="Helical" evidence="10">
    <location>
        <begin position="344"/>
        <end position="366"/>
    </location>
</feature>
<evidence type="ECO:0000256" key="1">
    <source>
        <dbReference type="ARBA" id="ARBA00004127"/>
    </source>
</evidence>
<dbReference type="CDD" id="cd00371">
    <property type="entry name" value="HMA"/>
    <property type="match status" value="1"/>
</dbReference>
<dbReference type="Pfam" id="PF00403">
    <property type="entry name" value="HMA"/>
    <property type="match status" value="1"/>
</dbReference>
<dbReference type="InterPro" id="IPR001757">
    <property type="entry name" value="P_typ_ATPase"/>
</dbReference>
<keyword evidence="5 10" id="KW-0547">Nucleotide-binding</keyword>
<keyword evidence="7" id="KW-1278">Translocase</keyword>
<feature type="transmembrane region" description="Helical" evidence="10">
    <location>
        <begin position="191"/>
        <end position="210"/>
    </location>
</feature>
<dbReference type="PRINTS" id="PR00119">
    <property type="entry name" value="CATATPASE"/>
</dbReference>
<dbReference type="RefSeq" id="WP_283343390.1">
    <property type="nucleotide sequence ID" value="NZ_JASHIF010000002.1"/>
</dbReference>
<dbReference type="PRINTS" id="PR00943">
    <property type="entry name" value="CUATPASE"/>
</dbReference>
<evidence type="ECO:0000313" key="13">
    <source>
        <dbReference type="Proteomes" id="UP001236507"/>
    </source>
</evidence>
<dbReference type="PROSITE" id="PS01047">
    <property type="entry name" value="HMA_1"/>
    <property type="match status" value="1"/>
</dbReference>
<dbReference type="SUPFAM" id="SSF55008">
    <property type="entry name" value="HMA, heavy metal-associated domain"/>
    <property type="match status" value="1"/>
</dbReference>
<reference evidence="12 13" key="1">
    <citation type="submission" date="2023-05" db="EMBL/GenBank/DDBJ databases">
        <title>Novel species of genus Flectobacillus isolated from stream in China.</title>
        <authorList>
            <person name="Lu H."/>
        </authorList>
    </citation>
    <scope>NUCLEOTIDE SEQUENCE [LARGE SCALE GENOMIC DNA]</scope>
    <source>
        <strain evidence="12 13">KCTC 42575</strain>
    </source>
</reference>
<dbReference type="NCBIfam" id="TIGR01511">
    <property type="entry name" value="ATPase-IB1_Cu"/>
    <property type="match status" value="1"/>
</dbReference>
<feature type="transmembrane region" description="Helical" evidence="10">
    <location>
        <begin position="372"/>
        <end position="395"/>
    </location>
</feature>
<dbReference type="EMBL" id="JASHIF010000002">
    <property type="protein sequence ID" value="MDI9858138.1"/>
    <property type="molecule type" value="Genomic_DNA"/>
</dbReference>
<evidence type="ECO:0000256" key="6">
    <source>
        <dbReference type="ARBA" id="ARBA00022840"/>
    </source>
</evidence>
<dbReference type="Pfam" id="PF00122">
    <property type="entry name" value="E1-E2_ATPase"/>
    <property type="match status" value="1"/>
</dbReference>
<gene>
    <name evidence="12" type="ORF">QM524_02840</name>
</gene>
<dbReference type="PROSITE" id="PS50846">
    <property type="entry name" value="HMA_2"/>
    <property type="match status" value="1"/>
</dbReference>
<evidence type="ECO:0000256" key="2">
    <source>
        <dbReference type="ARBA" id="ARBA00006024"/>
    </source>
</evidence>
<dbReference type="SUPFAM" id="SSF81653">
    <property type="entry name" value="Calcium ATPase, transduction domain A"/>
    <property type="match status" value="1"/>
</dbReference>
<feature type="transmembrane region" description="Helical" evidence="10">
    <location>
        <begin position="160"/>
        <end position="179"/>
    </location>
</feature>
<dbReference type="InterPro" id="IPR018303">
    <property type="entry name" value="ATPase_P-typ_P_site"/>
</dbReference>
<feature type="domain" description="HMA" evidence="11">
    <location>
        <begin position="10"/>
        <end position="76"/>
    </location>
</feature>
<dbReference type="InterPro" id="IPR044492">
    <property type="entry name" value="P_typ_ATPase_HD_dom"/>
</dbReference>